<name>A0ABP1DRS7_9APHY</name>
<dbReference type="Gene3D" id="3.20.20.140">
    <property type="entry name" value="Metal-dependent hydrolases"/>
    <property type="match status" value="1"/>
</dbReference>
<organism evidence="5 6">
    <name type="scientific">Somion occarium</name>
    <dbReference type="NCBI Taxonomy" id="3059160"/>
    <lineage>
        <taxon>Eukaryota</taxon>
        <taxon>Fungi</taxon>
        <taxon>Dikarya</taxon>
        <taxon>Basidiomycota</taxon>
        <taxon>Agaricomycotina</taxon>
        <taxon>Agaricomycetes</taxon>
        <taxon>Polyporales</taxon>
        <taxon>Cerrenaceae</taxon>
        <taxon>Somion</taxon>
    </lineage>
</organism>
<comment type="subcellular location">
    <subcellularLocation>
        <location evidence="1">Nucleus</location>
    </subcellularLocation>
</comment>
<evidence type="ECO:0000256" key="2">
    <source>
        <dbReference type="ARBA" id="ARBA00007331"/>
    </source>
</evidence>
<evidence type="ECO:0000256" key="4">
    <source>
        <dbReference type="SAM" id="MobiDB-lite"/>
    </source>
</evidence>
<dbReference type="Proteomes" id="UP001497453">
    <property type="component" value="Chromosome 6"/>
</dbReference>
<reference evidence="6" key="1">
    <citation type="submission" date="2024-04" db="EMBL/GenBank/DDBJ databases">
        <authorList>
            <person name="Shaw F."/>
            <person name="Minotto A."/>
        </authorList>
    </citation>
    <scope>NUCLEOTIDE SEQUENCE [LARGE SCALE GENOMIC DNA]</scope>
</reference>
<protein>
    <recommendedName>
        <fullName evidence="7">PHP domain-like protein</fullName>
    </recommendedName>
</protein>
<evidence type="ECO:0000256" key="3">
    <source>
        <dbReference type="ARBA" id="ARBA00022694"/>
    </source>
</evidence>
<proteinExistence type="inferred from homology"/>
<dbReference type="PANTHER" id="PTHR13031:SF0">
    <property type="entry name" value="RIBONUCLEASE P PROTEIN SUBUNIT P30"/>
    <property type="match status" value="1"/>
</dbReference>
<dbReference type="SUPFAM" id="SSF89550">
    <property type="entry name" value="PHP domain-like"/>
    <property type="match status" value="1"/>
</dbReference>
<dbReference type="EMBL" id="OZ037949">
    <property type="protein sequence ID" value="CAL1710538.1"/>
    <property type="molecule type" value="Genomic_DNA"/>
</dbReference>
<evidence type="ECO:0000313" key="6">
    <source>
        <dbReference type="Proteomes" id="UP001497453"/>
    </source>
</evidence>
<evidence type="ECO:0000256" key="1">
    <source>
        <dbReference type="ARBA" id="ARBA00004123"/>
    </source>
</evidence>
<feature type="compositionally biased region" description="Polar residues" evidence="4">
    <location>
        <begin position="325"/>
        <end position="337"/>
    </location>
</feature>
<gene>
    <name evidence="5" type="ORF">GFSPODELE1_LOCUS7874</name>
</gene>
<feature type="compositionally biased region" description="Basic and acidic residues" evidence="4">
    <location>
        <begin position="346"/>
        <end position="368"/>
    </location>
</feature>
<dbReference type="PANTHER" id="PTHR13031">
    <property type="entry name" value="RIBONUCLEASE P SUBUNIT P30"/>
    <property type="match status" value="1"/>
</dbReference>
<feature type="region of interest" description="Disordered" evidence="4">
    <location>
        <begin position="323"/>
        <end position="383"/>
    </location>
</feature>
<keyword evidence="3" id="KW-0819">tRNA processing</keyword>
<evidence type="ECO:0008006" key="7">
    <source>
        <dbReference type="Google" id="ProtNLM"/>
    </source>
</evidence>
<dbReference type="Pfam" id="PF01876">
    <property type="entry name" value="RNase_P_p30"/>
    <property type="match status" value="1"/>
</dbReference>
<keyword evidence="6" id="KW-1185">Reference proteome</keyword>
<evidence type="ECO:0000313" key="5">
    <source>
        <dbReference type="EMBL" id="CAL1710538.1"/>
    </source>
</evidence>
<comment type="similarity">
    <text evidence="2">Belongs to the eukaryotic/archaeal RNase P protein component 3 family.</text>
</comment>
<accession>A0ABP1DRS7</accession>
<dbReference type="InterPro" id="IPR016195">
    <property type="entry name" value="Pol/histidinol_Pase-like"/>
</dbReference>
<sequence length="383" mass="41354">MYIDLNVPVLPIQGQPITQSKKGKGKQPQTQPTSTIAFTPAQVSAIEARIDLLLHLGYTVIAFNQTVQKKIDPKMHVNVLDPLLSQLRKRSGIAYLKRLTIVLDEESEKGFGLTTSSAALVAPYDILALTPTTATTFSLACLTHTQPSNLTTHIISLPLTLPRLPFNLKHTLIRSAIKNGAVFEITYAGALGGEADPSLGVAGTESGSSAKRNWWAAAREVIRVTKGKGIIVSSGAMNQADLRAPRDVGNLLTFLSLAQNLAHDSSTKTPQALILRAQTRKTYRAILSEPKLVIPEHLTQAPSEQDEAVENQQQAETTGLVASALTGQEQPVPTQTEAAKPNTKKRTLEEAQENEERTPASAEKDGAARKRKKKKSKGAAERS</sequence>
<dbReference type="InterPro" id="IPR002738">
    <property type="entry name" value="RNase_P_p30"/>
</dbReference>